<sequence>MRGQHGNITRFQLNYSVPNLTNKYVIFKLFLKSYFTSLRERLQSTTTFYLQSFWLEILLTWLQSRRNHAYNYR</sequence>
<name>M0ZIQ9_SOLTU</name>
<protein>
    <submittedName>
        <fullName evidence="1">Uncharacterized protein</fullName>
    </submittedName>
</protein>
<evidence type="ECO:0000313" key="2">
    <source>
        <dbReference type="Proteomes" id="UP000011115"/>
    </source>
</evidence>
<dbReference type="HOGENOM" id="CLU_2709669_0_0_1"/>
<dbReference type="Gramene" id="PGSC0003DMT400001582">
    <property type="protein sequence ID" value="PGSC0003DMT400001582"/>
    <property type="gene ID" value="PGSC0003DMG403000585"/>
</dbReference>
<evidence type="ECO:0000313" key="1">
    <source>
        <dbReference type="EnsemblPlants" id="PGSC0003DMT400001582"/>
    </source>
</evidence>
<dbReference type="PaxDb" id="4113-PGSC0003DMT400001582"/>
<dbReference type="Proteomes" id="UP000011115">
    <property type="component" value="Unassembled WGS sequence"/>
</dbReference>
<keyword evidence="2" id="KW-1185">Reference proteome</keyword>
<reference evidence="1" key="2">
    <citation type="submission" date="2015-06" db="UniProtKB">
        <authorList>
            <consortium name="EnsemblPlants"/>
        </authorList>
    </citation>
    <scope>IDENTIFICATION</scope>
    <source>
        <strain evidence="1">DM1-3 516 R44</strain>
    </source>
</reference>
<dbReference type="EnsemblPlants" id="PGSC0003DMT400001582">
    <property type="protein sequence ID" value="PGSC0003DMT400001582"/>
    <property type="gene ID" value="PGSC0003DMG403000585"/>
</dbReference>
<dbReference type="AlphaFoldDB" id="M0ZIQ9"/>
<accession>M0ZIQ9</accession>
<organism evidence="1 2">
    <name type="scientific">Solanum tuberosum</name>
    <name type="common">Potato</name>
    <dbReference type="NCBI Taxonomy" id="4113"/>
    <lineage>
        <taxon>Eukaryota</taxon>
        <taxon>Viridiplantae</taxon>
        <taxon>Streptophyta</taxon>
        <taxon>Embryophyta</taxon>
        <taxon>Tracheophyta</taxon>
        <taxon>Spermatophyta</taxon>
        <taxon>Magnoliopsida</taxon>
        <taxon>eudicotyledons</taxon>
        <taxon>Gunneridae</taxon>
        <taxon>Pentapetalae</taxon>
        <taxon>asterids</taxon>
        <taxon>lamiids</taxon>
        <taxon>Solanales</taxon>
        <taxon>Solanaceae</taxon>
        <taxon>Solanoideae</taxon>
        <taxon>Solaneae</taxon>
        <taxon>Solanum</taxon>
    </lineage>
</organism>
<proteinExistence type="predicted"/>
<dbReference type="InParanoid" id="M0ZIQ9"/>
<reference evidence="2" key="1">
    <citation type="journal article" date="2011" name="Nature">
        <title>Genome sequence and analysis of the tuber crop potato.</title>
        <authorList>
            <consortium name="The Potato Genome Sequencing Consortium"/>
        </authorList>
    </citation>
    <scope>NUCLEOTIDE SEQUENCE [LARGE SCALE GENOMIC DNA]</scope>
    <source>
        <strain evidence="2">cv. DM1-3 516 R44</strain>
    </source>
</reference>